<accession>A0AAV1JVV9</accession>
<reference evidence="1 2" key="1">
    <citation type="submission" date="2023-11" db="EMBL/GenBank/DDBJ databases">
        <authorList>
            <person name="Okamura Y."/>
        </authorList>
    </citation>
    <scope>NUCLEOTIDE SEQUENCE [LARGE SCALE GENOMIC DNA]</scope>
</reference>
<dbReference type="Proteomes" id="UP001497472">
    <property type="component" value="Unassembled WGS sequence"/>
</dbReference>
<dbReference type="AlphaFoldDB" id="A0AAV1JVV9"/>
<gene>
    <name evidence="1" type="ORF">LNINA_LOCUS11489</name>
</gene>
<keyword evidence="2" id="KW-1185">Reference proteome</keyword>
<evidence type="ECO:0000313" key="1">
    <source>
        <dbReference type="EMBL" id="CAK1552445.1"/>
    </source>
</evidence>
<name>A0AAV1JVV9_9NEOP</name>
<comment type="caution">
    <text evidence="1">The sequence shown here is derived from an EMBL/GenBank/DDBJ whole genome shotgun (WGS) entry which is preliminary data.</text>
</comment>
<evidence type="ECO:0000313" key="2">
    <source>
        <dbReference type="Proteomes" id="UP001497472"/>
    </source>
</evidence>
<proteinExistence type="predicted"/>
<organism evidence="1 2">
    <name type="scientific">Leptosia nina</name>
    <dbReference type="NCBI Taxonomy" id="320188"/>
    <lineage>
        <taxon>Eukaryota</taxon>
        <taxon>Metazoa</taxon>
        <taxon>Ecdysozoa</taxon>
        <taxon>Arthropoda</taxon>
        <taxon>Hexapoda</taxon>
        <taxon>Insecta</taxon>
        <taxon>Pterygota</taxon>
        <taxon>Neoptera</taxon>
        <taxon>Endopterygota</taxon>
        <taxon>Lepidoptera</taxon>
        <taxon>Glossata</taxon>
        <taxon>Ditrysia</taxon>
        <taxon>Papilionoidea</taxon>
        <taxon>Pieridae</taxon>
        <taxon>Pierinae</taxon>
        <taxon>Leptosia</taxon>
    </lineage>
</organism>
<dbReference type="EMBL" id="CAVLEF010000144">
    <property type="protein sequence ID" value="CAK1552445.1"/>
    <property type="molecule type" value="Genomic_DNA"/>
</dbReference>
<sequence>MHWPRCGGRAPPEVCLFINKRERYSTALGAVCITNLKEANLEALVPRMVALIFGTNGACRRQELANITTNNIENQGPCPG</sequence>
<protein>
    <submittedName>
        <fullName evidence="1">Uncharacterized protein</fullName>
    </submittedName>
</protein>